<sequence length="270" mass="28642">MGKLDGKVAFITGAARGQGRSHALVLAREGADIVAVDIGGRPLGHPAYPVATVDDLAETQRLVEDLDRRCLAVTADVRSDEEMKAAVDRAGAEFGHIDIVVANAGIADKITPFWEISREDWDGLLAVNLTGVWLTCKYTAQQMIRQGTGGSMILISSIAGIKGLGGLAHYNAAKFAVRGLAKTFANELGPYGIRVNSIHPGTVDTPMIDAIAEMMGSTKAEMLPGFTAMQIFNRPLDPADISAGVLWLASDDSRNVTGLELVIDAGWITK</sequence>
<keyword evidence="2" id="KW-0560">Oxidoreductase</keyword>
<protein>
    <submittedName>
        <fullName evidence="4">NAD(P)-dependent oxidoreductase</fullName>
    </submittedName>
</protein>
<dbReference type="PRINTS" id="PR00080">
    <property type="entry name" value="SDRFAMILY"/>
</dbReference>
<dbReference type="PANTHER" id="PTHR24321:SF8">
    <property type="entry name" value="ESTRADIOL 17-BETA-DEHYDROGENASE 8-RELATED"/>
    <property type="match status" value="1"/>
</dbReference>
<dbReference type="InterPro" id="IPR002347">
    <property type="entry name" value="SDR_fam"/>
</dbReference>
<dbReference type="NCBIfam" id="NF009467">
    <property type="entry name" value="PRK12826.1-3"/>
    <property type="match status" value="1"/>
</dbReference>
<dbReference type="InterPro" id="IPR020904">
    <property type="entry name" value="Sc_DH/Rdtase_CS"/>
</dbReference>
<dbReference type="Pfam" id="PF13561">
    <property type="entry name" value="adh_short_C2"/>
    <property type="match status" value="1"/>
</dbReference>
<reference evidence="4" key="1">
    <citation type="journal article" date="2020" name="mSystems">
        <title>Genome- and Community-Level Interaction Insights into Carbon Utilization and Element Cycling Functions of Hydrothermarchaeota in Hydrothermal Sediment.</title>
        <authorList>
            <person name="Zhou Z."/>
            <person name="Liu Y."/>
            <person name="Xu W."/>
            <person name="Pan J."/>
            <person name="Luo Z.H."/>
            <person name="Li M."/>
        </authorList>
    </citation>
    <scope>NUCLEOTIDE SEQUENCE [LARGE SCALE GENOMIC DNA]</scope>
    <source>
        <strain evidence="4">SpSt-192</strain>
    </source>
</reference>
<proteinExistence type="inferred from homology"/>
<evidence type="ECO:0000313" key="4">
    <source>
        <dbReference type="EMBL" id="HEX70541.1"/>
    </source>
</evidence>
<name>A0A7C3AQ04_9BACT</name>
<dbReference type="CDD" id="cd05233">
    <property type="entry name" value="SDR_c"/>
    <property type="match status" value="1"/>
</dbReference>
<dbReference type="InterPro" id="IPR023985">
    <property type="entry name" value="SDR_subfam_1"/>
</dbReference>
<dbReference type="AlphaFoldDB" id="A0A7C3AQ04"/>
<comment type="similarity">
    <text evidence="1">Belongs to the short-chain dehydrogenases/reductases (SDR) family.</text>
</comment>
<dbReference type="PRINTS" id="PR00081">
    <property type="entry name" value="GDHRDH"/>
</dbReference>
<dbReference type="GO" id="GO:0016491">
    <property type="term" value="F:oxidoreductase activity"/>
    <property type="evidence" value="ECO:0007669"/>
    <property type="project" value="UniProtKB-KW"/>
</dbReference>
<dbReference type="Gene3D" id="3.40.50.720">
    <property type="entry name" value="NAD(P)-binding Rossmann-like Domain"/>
    <property type="match status" value="1"/>
</dbReference>
<evidence type="ECO:0000256" key="3">
    <source>
        <dbReference type="ARBA" id="ARBA00023027"/>
    </source>
</evidence>
<evidence type="ECO:0000256" key="1">
    <source>
        <dbReference type="ARBA" id="ARBA00006484"/>
    </source>
</evidence>
<dbReference type="NCBIfam" id="TIGR03971">
    <property type="entry name" value="SDR_subfam_1"/>
    <property type="match status" value="1"/>
</dbReference>
<keyword evidence="3" id="KW-0520">NAD</keyword>
<dbReference type="SUPFAM" id="SSF51735">
    <property type="entry name" value="NAD(P)-binding Rossmann-fold domains"/>
    <property type="match status" value="1"/>
</dbReference>
<accession>A0A7C3AQ04</accession>
<dbReference type="PANTHER" id="PTHR24321">
    <property type="entry name" value="DEHYDROGENASES, SHORT CHAIN"/>
    <property type="match status" value="1"/>
</dbReference>
<dbReference type="EMBL" id="DSID01000370">
    <property type="protein sequence ID" value="HEX70541.1"/>
    <property type="molecule type" value="Genomic_DNA"/>
</dbReference>
<comment type="caution">
    <text evidence="4">The sequence shown here is derived from an EMBL/GenBank/DDBJ whole genome shotgun (WGS) entry which is preliminary data.</text>
</comment>
<dbReference type="InterPro" id="IPR036291">
    <property type="entry name" value="NAD(P)-bd_dom_sf"/>
</dbReference>
<evidence type="ECO:0000256" key="2">
    <source>
        <dbReference type="ARBA" id="ARBA00023002"/>
    </source>
</evidence>
<dbReference type="PROSITE" id="PS00061">
    <property type="entry name" value="ADH_SHORT"/>
    <property type="match status" value="1"/>
</dbReference>
<gene>
    <name evidence="4" type="ORF">ENP13_04775</name>
</gene>
<dbReference type="FunFam" id="3.40.50.720:FF:000084">
    <property type="entry name" value="Short-chain dehydrogenase reductase"/>
    <property type="match status" value="1"/>
</dbReference>
<organism evidence="4">
    <name type="scientific">Thermorudis sp</name>
    <dbReference type="NCBI Taxonomy" id="1969470"/>
    <lineage>
        <taxon>Bacteria</taxon>
        <taxon>Pseudomonadati</taxon>
        <taxon>Thermomicrobiota</taxon>
        <taxon>Thermomicrobia</taxon>
        <taxon>Thermomicrobia incertae sedis</taxon>
        <taxon>Thermorudis</taxon>
    </lineage>
</organism>